<sequence>MCHTGGCILYTNFKRTAFSTVCKMLPCMFHRRVV</sequence>
<accession>A0A0E9T4R8</accession>
<proteinExistence type="predicted"/>
<evidence type="ECO:0000313" key="1">
    <source>
        <dbReference type="EMBL" id="JAH47643.1"/>
    </source>
</evidence>
<dbReference type="EMBL" id="GBXM01060934">
    <property type="protein sequence ID" value="JAH47643.1"/>
    <property type="molecule type" value="Transcribed_RNA"/>
</dbReference>
<dbReference type="AlphaFoldDB" id="A0A0E9T4R8"/>
<reference evidence="1" key="1">
    <citation type="submission" date="2014-11" db="EMBL/GenBank/DDBJ databases">
        <authorList>
            <person name="Amaro Gonzalez C."/>
        </authorList>
    </citation>
    <scope>NUCLEOTIDE SEQUENCE</scope>
</reference>
<reference evidence="1" key="2">
    <citation type="journal article" date="2015" name="Fish Shellfish Immunol.">
        <title>Early steps in the European eel (Anguilla anguilla)-Vibrio vulnificus interaction in the gills: Role of the RtxA13 toxin.</title>
        <authorList>
            <person name="Callol A."/>
            <person name="Pajuelo D."/>
            <person name="Ebbesson L."/>
            <person name="Teles M."/>
            <person name="MacKenzie S."/>
            <person name="Amaro C."/>
        </authorList>
    </citation>
    <scope>NUCLEOTIDE SEQUENCE</scope>
</reference>
<protein>
    <submittedName>
        <fullName evidence="1">Uncharacterized protein</fullName>
    </submittedName>
</protein>
<organism evidence="1">
    <name type="scientific">Anguilla anguilla</name>
    <name type="common">European freshwater eel</name>
    <name type="synonym">Muraena anguilla</name>
    <dbReference type="NCBI Taxonomy" id="7936"/>
    <lineage>
        <taxon>Eukaryota</taxon>
        <taxon>Metazoa</taxon>
        <taxon>Chordata</taxon>
        <taxon>Craniata</taxon>
        <taxon>Vertebrata</taxon>
        <taxon>Euteleostomi</taxon>
        <taxon>Actinopterygii</taxon>
        <taxon>Neopterygii</taxon>
        <taxon>Teleostei</taxon>
        <taxon>Anguilliformes</taxon>
        <taxon>Anguillidae</taxon>
        <taxon>Anguilla</taxon>
    </lineage>
</organism>
<name>A0A0E9T4R8_ANGAN</name>